<evidence type="ECO:0000313" key="4">
    <source>
        <dbReference type="Proteomes" id="UP000002357"/>
    </source>
</evidence>
<sequence>MFAPLPAPSAAWWGSGCARQRGHWGWRGCRKTGGRGDAGRRSLTPAHEAAPGGRRRCPGNHAGPQGHETQWSGGTGRRSAAAHRETWGLWGVSRAMETDGSHGEGRARRGAPPPLRPSLWVEEPTGLRRLPDPVRTAAVRAVLIVSLTMIQAMVAFFCTLAGSWLAFPMVLSSVASTVAATWSVLDVWVTRQAWRQRHGVVSEPSSSARQLRRERRRERREVRRRARRDARIRPRRRLPGARGQSGHPGPGQRISELSEA</sequence>
<keyword evidence="2" id="KW-0472">Membrane</keyword>
<feature type="region of interest" description="Disordered" evidence="1">
    <location>
        <begin position="24"/>
        <end position="78"/>
    </location>
</feature>
<dbReference type="eggNOG" id="ENOG50347NM">
    <property type="taxonomic scope" value="Bacteria"/>
</dbReference>
<accession>E2PU94</accession>
<feature type="region of interest" description="Disordered" evidence="1">
    <location>
        <begin position="97"/>
        <end position="120"/>
    </location>
</feature>
<feature type="compositionally biased region" description="Basic residues" evidence="1">
    <location>
        <begin position="210"/>
        <end position="239"/>
    </location>
</feature>
<name>E2PU94_STRCL</name>
<dbReference type="STRING" id="1901.BB341_24720"/>
<feature type="compositionally biased region" description="Basic and acidic residues" evidence="1">
    <location>
        <begin position="97"/>
        <end position="107"/>
    </location>
</feature>
<evidence type="ECO:0000256" key="1">
    <source>
        <dbReference type="SAM" id="MobiDB-lite"/>
    </source>
</evidence>
<evidence type="ECO:0000256" key="2">
    <source>
        <dbReference type="SAM" id="Phobius"/>
    </source>
</evidence>
<dbReference type="AlphaFoldDB" id="E2PU94"/>
<dbReference type="Proteomes" id="UP000002357">
    <property type="component" value="Chromosome"/>
</dbReference>
<keyword evidence="2" id="KW-1133">Transmembrane helix</keyword>
<keyword evidence="2" id="KW-0812">Transmembrane</keyword>
<evidence type="ECO:0000313" key="3">
    <source>
        <dbReference type="EMBL" id="EFG05713.1"/>
    </source>
</evidence>
<feature type="compositionally biased region" description="Basic residues" evidence="1">
    <location>
        <begin position="24"/>
        <end position="33"/>
    </location>
</feature>
<feature type="transmembrane region" description="Helical" evidence="2">
    <location>
        <begin position="137"/>
        <end position="164"/>
    </location>
</feature>
<proteinExistence type="predicted"/>
<dbReference type="EMBL" id="CM000913">
    <property type="protein sequence ID" value="EFG05713.1"/>
    <property type="molecule type" value="Genomic_DNA"/>
</dbReference>
<reference evidence="3 4" key="1">
    <citation type="journal article" date="2010" name="Genome Biol. Evol.">
        <title>The sequence of a 1.8-mb bacterial linear plasmid reveals a rich evolutionary reservoir of secondary metabolic pathways.</title>
        <authorList>
            <person name="Medema M.H."/>
            <person name="Trefzer A."/>
            <person name="Kovalchuk A."/>
            <person name="van den Berg M."/>
            <person name="Mueller U."/>
            <person name="Heijne W."/>
            <person name="Wu L."/>
            <person name="Alam M.T."/>
            <person name="Ronning C.M."/>
            <person name="Nierman W.C."/>
            <person name="Bovenberg R.A.L."/>
            <person name="Breitling R."/>
            <person name="Takano E."/>
        </authorList>
    </citation>
    <scope>NUCLEOTIDE SEQUENCE [LARGE SCALE GENOMIC DNA]</scope>
    <source>
        <strain evidence="4">ATCC 27064 / DSM 738 / JCM 4710 / NBRC 13307 / NCIMB 12785 / NRRL 3585 / VKM Ac-602</strain>
    </source>
</reference>
<organism evidence="3 4">
    <name type="scientific">Streptomyces clavuligerus</name>
    <dbReference type="NCBI Taxonomy" id="1901"/>
    <lineage>
        <taxon>Bacteria</taxon>
        <taxon>Bacillati</taxon>
        <taxon>Actinomycetota</taxon>
        <taxon>Actinomycetes</taxon>
        <taxon>Kitasatosporales</taxon>
        <taxon>Streptomycetaceae</taxon>
        <taxon>Streptomyces</taxon>
    </lineage>
</organism>
<feature type="region of interest" description="Disordered" evidence="1">
    <location>
        <begin position="199"/>
        <end position="260"/>
    </location>
</feature>
<keyword evidence="4" id="KW-1185">Reference proteome</keyword>
<feature type="transmembrane region" description="Helical" evidence="2">
    <location>
        <begin position="170"/>
        <end position="189"/>
    </location>
</feature>
<protein>
    <submittedName>
        <fullName evidence="3">Uncharacterized protein</fullName>
    </submittedName>
</protein>
<gene>
    <name evidence="3" type="ORF">SCLAV_0637</name>
</gene>